<dbReference type="InterPro" id="IPR036885">
    <property type="entry name" value="SWIB_MDM2_dom_sf"/>
</dbReference>
<organism evidence="3 4">
    <name type="scientific">Phialemonium thermophilum</name>
    <dbReference type="NCBI Taxonomy" id="223376"/>
    <lineage>
        <taxon>Eukaryota</taxon>
        <taxon>Fungi</taxon>
        <taxon>Dikarya</taxon>
        <taxon>Ascomycota</taxon>
        <taxon>Pezizomycotina</taxon>
        <taxon>Sordariomycetes</taxon>
        <taxon>Sordariomycetidae</taxon>
        <taxon>Cephalothecales</taxon>
        <taxon>Cephalothecaceae</taxon>
        <taxon>Phialemonium</taxon>
    </lineage>
</organism>
<name>A0ABR3XBM1_9PEZI</name>
<dbReference type="Proteomes" id="UP001586593">
    <property type="component" value="Unassembled WGS sequence"/>
</dbReference>
<dbReference type="Gene3D" id="1.10.245.10">
    <property type="entry name" value="SWIB/MDM2 domain"/>
    <property type="match status" value="1"/>
</dbReference>
<comment type="caution">
    <text evidence="3">The sequence shown here is derived from an EMBL/GenBank/DDBJ whole genome shotgun (WGS) entry which is preliminary data.</text>
</comment>
<dbReference type="PANTHER" id="PTHR13844">
    <property type="entry name" value="SWI/SNF-RELATED MATRIX-ASSOCIATED ACTIN-DEPENDENT REGULATOR OF CHROMATIN SUBFAMILY D"/>
    <property type="match status" value="1"/>
</dbReference>
<accession>A0ABR3XBM1</accession>
<feature type="domain" description="DM2" evidence="2">
    <location>
        <begin position="289"/>
        <end position="366"/>
    </location>
</feature>
<dbReference type="CDD" id="cd10568">
    <property type="entry name" value="SWIB_like"/>
    <property type="match status" value="1"/>
</dbReference>
<gene>
    <name evidence="3" type="ORF">VTK73DRAFT_1139</name>
</gene>
<feature type="region of interest" description="Disordered" evidence="1">
    <location>
        <begin position="171"/>
        <end position="216"/>
    </location>
</feature>
<feature type="compositionally biased region" description="Low complexity" evidence="1">
    <location>
        <begin position="46"/>
        <end position="59"/>
    </location>
</feature>
<evidence type="ECO:0000256" key="1">
    <source>
        <dbReference type="SAM" id="MobiDB-lite"/>
    </source>
</evidence>
<protein>
    <recommendedName>
        <fullName evidence="2">DM2 domain-containing protein</fullName>
    </recommendedName>
</protein>
<feature type="compositionally biased region" description="Basic and acidic residues" evidence="1">
    <location>
        <begin position="180"/>
        <end position="203"/>
    </location>
</feature>
<proteinExistence type="predicted"/>
<dbReference type="SUPFAM" id="SSF47592">
    <property type="entry name" value="SWIB/MDM2 domain"/>
    <property type="match status" value="1"/>
</dbReference>
<evidence type="ECO:0000259" key="2">
    <source>
        <dbReference type="PROSITE" id="PS51925"/>
    </source>
</evidence>
<dbReference type="EMBL" id="JAZHXJ010000127">
    <property type="protein sequence ID" value="KAL1873087.1"/>
    <property type="molecule type" value="Genomic_DNA"/>
</dbReference>
<dbReference type="PROSITE" id="PS51925">
    <property type="entry name" value="SWIB_MDM2"/>
    <property type="match status" value="1"/>
</dbReference>
<reference evidence="3 4" key="1">
    <citation type="journal article" date="2024" name="Commun. Biol.">
        <title>Comparative genomic analysis of thermophilic fungi reveals convergent evolutionary adaptations and gene losses.</title>
        <authorList>
            <person name="Steindorff A.S."/>
            <person name="Aguilar-Pontes M.V."/>
            <person name="Robinson A.J."/>
            <person name="Andreopoulos B."/>
            <person name="LaButti K."/>
            <person name="Kuo A."/>
            <person name="Mondo S."/>
            <person name="Riley R."/>
            <person name="Otillar R."/>
            <person name="Haridas S."/>
            <person name="Lipzen A."/>
            <person name="Grimwood J."/>
            <person name="Schmutz J."/>
            <person name="Clum A."/>
            <person name="Reid I.D."/>
            <person name="Moisan M.C."/>
            <person name="Butler G."/>
            <person name="Nguyen T.T.M."/>
            <person name="Dewar K."/>
            <person name="Conant G."/>
            <person name="Drula E."/>
            <person name="Henrissat B."/>
            <person name="Hansel C."/>
            <person name="Singer S."/>
            <person name="Hutchinson M.I."/>
            <person name="de Vries R.P."/>
            <person name="Natvig D.O."/>
            <person name="Powell A.J."/>
            <person name="Tsang A."/>
            <person name="Grigoriev I.V."/>
        </authorList>
    </citation>
    <scope>NUCLEOTIDE SEQUENCE [LARGE SCALE GENOMIC DNA]</scope>
    <source>
        <strain evidence="3 4">ATCC 24622</strain>
    </source>
</reference>
<feature type="region of interest" description="Disordered" evidence="1">
    <location>
        <begin position="1"/>
        <end position="81"/>
    </location>
</feature>
<dbReference type="InterPro" id="IPR019835">
    <property type="entry name" value="SWIB_domain"/>
</dbReference>
<dbReference type="InterPro" id="IPR003121">
    <property type="entry name" value="SWIB_MDM2_domain"/>
</dbReference>
<dbReference type="SMART" id="SM00151">
    <property type="entry name" value="SWIB"/>
    <property type="match status" value="1"/>
</dbReference>
<sequence>MQPQYRGYAQPGPPATRPGANARRGGIGPMMSTGQGGPHPTVPLTQAQMVQQQQAQQQAGELAKRRSRKPTDKSMPDGVEDCIIGDGAQRYKELRDLERRLDATMTRKRLDIVDSVSRNPKRYKTLRIWISNTVEDQVWQAASSLNAESFDFASNLEPSYRVKIEGRLLDDEDDVDEAEGDTKSGVDAGADHVDKMDTDDQPAKPKAKQAAALPPQRSRFSHFFRSLTVDFDQSRGRSGADVSVEWKKPDRAPASSNLPAAADFDEFTFKRNGDENMNITINLYRDETPHNETFELSPELAEIVDMREATRSEVIMGLWEYIKLMNLQEDEEKRNFRCDELLRKVIGRESGYIPLLHEYIQPHLRPLPPIRLAYTIRVDEEFHKNPQPTIYDVRVTVDDPLRAKLLPFVHNPQYAAMLKEVAALDEQLATLIQAISASKAKHTFLTSMATDPANFVRQWLSSQERDLEVITGEASRGGDDYAVGDEWRRGGRESVWATQNARESVSVMLSKMPGHR</sequence>
<evidence type="ECO:0000313" key="4">
    <source>
        <dbReference type="Proteomes" id="UP001586593"/>
    </source>
</evidence>
<keyword evidence="4" id="KW-1185">Reference proteome</keyword>
<evidence type="ECO:0000313" key="3">
    <source>
        <dbReference type="EMBL" id="KAL1873087.1"/>
    </source>
</evidence>
<dbReference type="Pfam" id="PF02201">
    <property type="entry name" value="SWIB"/>
    <property type="match status" value="1"/>
</dbReference>